<accession>A0A848M6T3</accession>
<dbReference type="InterPro" id="IPR001789">
    <property type="entry name" value="Sig_transdc_resp-reg_receiver"/>
</dbReference>
<dbReference type="CDD" id="cd00383">
    <property type="entry name" value="trans_reg_C"/>
    <property type="match status" value="1"/>
</dbReference>
<dbReference type="Gene3D" id="6.10.250.690">
    <property type="match status" value="1"/>
</dbReference>
<keyword evidence="6" id="KW-0804">Transcription</keyword>
<dbReference type="AlphaFoldDB" id="A0A848M6T3"/>
<dbReference type="EMBL" id="JABBPN010000004">
    <property type="protein sequence ID" value="NMO95553.1"/>
    <property type="molecule type" value="Genomic_DNA"/>
</dbReference>
<dbReference type="GO" id="GO:0032993">
    <property type="term" value="C:protein-DNA complex"/>
    <property type="evidence" value="ECO:0007669"/>
    <property type="project" value="TreeGrafter"/>
</dbReference>
<dbReference type="GO" id="GO:0000156">
    <property type="term" value="F:phosphorelay response regulator activity"/>
    <property type="evidence" value="ECO:0007669"/>
    <property type="project" value="TreeGrafter"/>
</dbReference>
<dbReference type="SMART" id="SM00862">
    <property type="entry name" value="Trans_reg_C"/>
    <property type="match status" value="1"/>
</dbReference>
<dbReference type="SMART" id="SM00448">
    <property type="entry name" value="REC"/>
    <property type="match status" value="1"/>
</dbReference>
<evidence type="ECO:0000256" key="8">
    <source>
        <dbReference type="PROSITE-ProRule" id="PRU01091"/>
    </source>
</evidence>
<evidence type="ECO:0000259" key="9">
    <source>
        <dbReference type="PROSITE" id="PS50110"/>
    </source>
</evidence>
<keyword evidence="3" id="KW-0902">Two-component regulatory system</keyword>
<feature type="DNA-binding region" description="OmpR/PhoB-type" evidence="8">
    <location>
        <begin position="133"/>
        <end position="234"/>
    </location>
</feature>
<dbReference type="PROSITE" id="PS51755">
    <property type="entry name" value="OMPR_PHOB"/>
    <property type="match status" value="1"/>
</dbReference>
<keyword evidence="5 8" id="KW-0238">DNA-binding</keyword>
<evidence type="ECO:0000259" key="10">
    <source>
        <dbReference type="PROSITE" id="PS51755"/>
    </source>
</evidence>
<dbReference type="PANTHER" id="PTHR48111">
    <property type="entry name" value="REGULATOR OF RPOS"/>
    <property type="match status" value="1"/>
</dbReference>
<protein>
    <submittedName>
        <fullName evidence="11">Response regulator transcription factor</fullName>
    </submittedName>
</protein>
<dbReference type="CDD" id="cd17574">
    <property type="entry name" value="REC_OmpR"/>
    <property type="match status" value="1"/>
</dbReference>
<dbReference type="InterPro" id="IPR001867">
    <property type="entry name" value="OmpR/PhoB-type_DNA-bd"/>
</dbReference>
<dbReference type="PROSITE" id="PS50110">
    <property type="entry name" value="RESPONSE_REGULATORY"/>
    <property type="match status" value="1"/>
</dbReference>
<comment type="caution">
    <text evidence="11">The sequence shown here is derived from an EMBL/GenBank/DDBJ whole genome shotgun (WGS) entry which is preliminary data.</text>
</comment>
<evidence type="ECO:0000256" key="3">
    <source>
        <dbReference type="ARBA" id="ARBA00023012"/>
    </source>
</evidence>
<keyword evidence="2 7" id="KW-0597">Phosphoprotein</keyword>
<dbReference type="InterPro" id="IPR011006">
    <property type="entry name" value="CheY-like_superfamily"/>
</dbReference>
<gene>
    <name evidence="11" type="ORF">HII30_07105</name>
</gene>
<keyword evidence="4" id="KW-0805">Transcription regulation</keyword>
<feature type="domain" description="Response regulatory" evidence="9">
    <location>
        <begin position="9"/>
        <end position="121"/>
    </location>
</feature>
<evidence type="ECO:0000256" key="7">
    <source>
        <dbReference type="PROSITE-ProRule" id="PRU00169"/>
    </source>
</evidence>
<sequence>MTAVKECSEILLVEDDKDIADLISIYLSNQHYITYIASSLAEAAIQLEIRKPHLIICDIMLPDGKGTDWIQAVKSRSDVPVIFLSSLKEAEDVIQGLEYADDYITKPFDPDVMVARVRARLRRLAVGKVNADAGGHLWSDGRLDIHFGRLEVRVNGKEVSLPAKELQLLLHMARYPDRVFSVEQLFEQIWGLDSGSDSRTVMVHIHNLRRKIEDEASGHRYIGTVRGIGYKFLRV</sequence>
<dbReference type="Proteomes" id="UP000565468">
    <property type="component" value="Unassembled WGS sequence"/>
</dbReference>
<evidence type="ECO:0000313" key="12">
    <source>
        <dbReference type="Proteomes" id="UP000565468"/>
    </source>
</evidence>
<evidence type="ECO:0000256" key="4">
    <source>
        <dbReference type="ARBA" id="ARBA00023015"/>
    </source>
</evidence>
<feature type="domain" description="OmpR/PhoB-type" evidence="10">
    <location>
        <begin position="133"/>
        <end position="234"/>
    </location>
</feature>
<dbReference type="GO" id="GO:0005829">
    <property type="term" value="C:cytosol"/>
    <property type="evidence" value="ECO:0007669"/>
    <property type="project" value="TreeGrafter"/>
</dbReference>
<dbReference type="SUPFAM" id="SSF46894">
    <property type="entry name" value="C-terminal effector domain of the bipartite response regulators"/>
    <property type="match status" value="1"/>
</dbReference>
<evidence type="ECO:0000256" key="5">
    <source>
        <dbReference type="ARBA" id="ARBA00023125"/>
    </source>
</evidence>
<dbReference type="SUPFAM" id="SSF52172">
    <property type="entry name" value="CheY-like"/>
    <property type="match status" value="1"/>
</dbReference>
<dbReference type="Pfam" id="PF00486">
    <property type="entry name" value="Trans_reg_C"/>
    <property type="match status" value="1"/>
</dbReference>
<reference evidence="11 12" key="1">
    <citation type="submission" date="2020-04" db="EMBL/GenBank/DDBJ databases">
        <title>Paenibacillus algicola sp. nov., a novel marine bacterium producing alginate lyase.</title>
        <authorList>
            <person name="Huang H."/>
        </authorList>
    </citation>
    <scope>NUCLEOTIDE SEQUENCE [LARGE SCALE GENOMIC DNA]</scope>
    <source>
        <strain evidence="11 12">L7-75</strain>
    </source>
</reference>
<dbReference type="InterPro" id="IPR036388">
    <property type="entry name" value="WH-like_DNA-bd_sf"/>
</dbReference>
<dbReference type="Gene3D" id="3.40.50.2300">
    <property type="match status" value="1"/>
</dbReference>
<name>A0A848M6T3_PAELE</name>
<feature type="modified residue" description="4-aspartylphosphate" evidence="7">
    <location>
        <position position="58"/>
    </location>
</feature>
<evidence type="ECO:0000313" key="11">
    <source>
        <dbReference type="EMBL" id="NMO95553.1"/>
    </source>
</evidence>
<evidence type="ECO:0000256" key="6">
    <source>
        <dbReference type="ARBA" id="ARBA00023163"/>
    </source>
</evidence>
<comment type="subcellular location">
    <subcellularLocation>
        <location evidence="1">Cytoplasm</location>
    </subcellularLocation>
</comment>
<dbReference type="InterPro" id="IPR016032">
    <property type="entry name" value="Sig_transdc_resp-reg_C-effctor"/>
</dbReference>
<dbReference type="Pfam" id="PF00072">
    <property type="entry name" value="Response_reg"/>
    <property type="match status" value="1"/>
</dbReference>
<dbReference type="RefSeq" id="WP_169504323.1">
    <property type="nucleotide sequence ID" value="NZ_JABBPN010000004.1"/>
</dbReference>
<dbReference type="FunFam" id="1.10.10.10:FF:000018">
    <property type="entry name" value="DNA-binding response regulator ResD"/>
    <property type="match status" value="1"/>
</dbReference>
<dbReference type="GO" id="GO:0000976">
    <property type="term" value="F:transcription cis-regulatory region binding"/>
    <property type="evidence" value="ECO:0007669"/>
    <property type="project" value="TreeGrafter"/>
</dbReference>
<dbReference type="PANTHER" id="PTHR48111:SF21">
    <property type="entry name" value="DNA-BINDING DUAL MASTER TRANSCRIPTIONAL REGULATOR RPAA"/>
    <property type="match status" value="1"/>
</dbReference>
<dbReference type="Gene3D" id="1.10.10.10">
    <property type="entry name" value="Winged helix-like DNA-binding domain superfamily/Winged helix DNA-binding domain"/>
    <property type="match status" value="1"/>
</dbReference>
<proteinExistence type="predicted"/>
<evidence type="ECO:0000256" key="2">
    <source>
        <dbReference type="ARBA" id="ARBA00022553"/>
    </source>
</evidence>
<keyword evidence="12" id="KW-1185">Reference proteome</keyword>
<dbReference type="GO" id="GO:0006355">
    <property type="term" value="P:regulation of DNA-templated transcription"/>
    <property type="evidence" value="ECO:0007669"/>
    <property type="project" value="InterPro"/>
</dbReference>
<organism evidence="11 12">
    <name type="scientific">Paenibacillus lemnae</name>
    <dbReference type="NCBI Taxonomy" id="1330551"/>
    <lineage>
        <taxon>Bacteria</taxon>
        <taxon>Bacillati</taxon>
        <taxon>Bacillota</taxon>
        <taxon>Bacilli</taxon>
        <taxon>Bacillales</taxon>
        <taxon>Paenibacillaceae</taxon>
        <taxon>Paenibacillus</taxon>
    </lineage>
</organism>
<evidence type="ECO:0000256" key="1">
    <source>
        <dbReference type="ARBA" id="ARBA00004496"/>
    </source>
</evidence>
<dbReference type="InterPro" id="IPR039420">
    <property type="entry name" value="WalR-like"/>
</dbReference>